<evidence type="ECO:0000313" key="1">
    <source>
        <dbReference type="EMBL" id="EEC89258.1"/>
    </source>
</evidence>
<dbReference type="EMBL" id="ABYT01000112">
    <property type="protein sequence ID" value="EEC89258.1"/>
    <property type="molecule type" value="Genomic_DNA"/>
</dbReference>
<dbReference type="HOGENOM" id="CLU_2935240_0_0_9"/>
<reference evidence="1 2" key="1">
    <citation type="submission" date="2008-11" db="EMBL/GenBank/DDBJ databases">
        <title>Draft genome sequence of Eubacterium biforme (DSM 3989).</title>
        <authorList>
            <person name="Sudarsanam P."/>
            <person name="Ley R."/>
            <person name="Guruge J."/>
            <person name="Turnbaugh P.J."/>
            <person name="Mahowald M."/>
            <person name="Liep D."/>
            <person name="Gordon J."/>
        </authorList>
    </citation>
    <scope>NUCLEOTIDE SEQUENCE [LARGE SCALE GENOMIC DNA]</scope>
    <source>
        <strain evidence="1 2">DSM 3989</strain>
    </source>
</reference>
<protein>
    <submittedName>
        <fullName evidence="1">Uncharacterized protein</fullName>
    </submittedName>
</protein>
<keyword evidence="2" id="KW-1185">Reference proteome</keyword>
<evidence type="ECO:0000313" key="2">
    <source>
        <dbReference type="Proteomes" id="UP000004315"/>
    </source>
</evidence>
<comment type="caution">
    <text evidence="1">The sequence shown here is derived from an EMBL/GenBank/DDBJ whole genome shotgun (WGS) entry which is preliminary data.</text>
</comment>
<organism evidence="1 2">
    <name type="scientific">Holdemanella biformis DSM 3989</name>
    <dbReference type="NCBI Taxonomy" id="518637"/>
    <lineage>
        <taxon>Bacteria</taxon>
        <taxon>Bacillati</taxon>
        <taxon>Bacillota</taxon>
        <taxon>Erysipelotrichia</taxon>
        <taxon>Erysipelotrichales</taxon>
        <taxon>Erysipelotrichaceae</taxon>
        <taxon>Holdemanella</taxon>
    </lineage>
</organism>
<proteinExistence type="predicted"/>
<name>B7CD98_9FIRM</name>
<sequence length="60" mass="7630">MTFDLFFKMEKKMPRQREASPTIYSGLVKWNLTFQYLKYGRLFKNKTIFFYILRYWFQRI</sequence>
<dbReference type="AlphaFoldDB" id="B7CD98"/>
<gene>
    <name evidence="1" type="ORF">EUBIFOR_02179</name>
</gene>
<dbReference type="Proteomes" id="UP000004315">
    <property type="component" value="Unassembled WGS sequence"/>
</dbReference>
<accession>B7CD98</accession>